<reference evidence="3" key="1">
    <citation type="submission" date="2022-11" db="UniProtKB">
        <authorList>
            <consortium name="WormBaseParasite"/>
        </authorList>
    </citation>
    <scope>IDENTIFICATION</scope>
</reference>
<accession>A0A915D0P0</accession>
<dbReference type="Proteomes" id="UP000887574">
    <property type="component" value="Unplaced"/>
</dbReference>
<dbReference type="AlphaFoldDB" id="A0A915D0P0"/>
<keyword evidence="1" id="KW-0472">Membrane</keyword>
<evidence type="ECO:0000313" key="3">
    <source>
        <dbReference type="WBParaSite" id="jg14219"/>
    </source>
</evidence>
<dbReference type="WBParaSite" id="jg14219">
    <property type="protein sequence ID" value="jg14219"/>
    <property type="gene ID" value="jg14219"/>
</dbReference>
<feature type="transmembrane region" description="Helical" evidence="1">
    <location>
        <begin position="92"/>
        <end position="118"/>
    </location>
</feature>
<feature type="transmembrane region" description="Helical" evidence="1">
    <location>
        <begin position="40"/>
        <end position="60"/>
    </location>
</feature>
<keyword evidence="2" id="KW-1185">Reference proteome</keyword>
<keyword evidence="1" id="KW-0812">Transmembrane</keyword>
<proteinExistence type="predicted"/>
<name>A0A915D0P0_9BILA</name>
<evidence type="ECO:0000313" key="2">
    <source>
        <dbReference type="Proteomes" id="UP000887574"/>
    </source>
</evidence>
<protein>
    <submittedName>
        <fullName evidence="3">Uncharacterized protein</fullName>
    </submittedName>
</protein>
<sequence>MNTTTIILPDQSLDEILASPLLRIFGATSYAMFSSYASTYLPLVMLMSYLSIFIYIRCFMSDLPREHGRQPKQAFERPAEERYQKIRRRRELSFLIQSALICGFLELQNLFFAAMPYIKLDSQWSFLINFLENWTSILLNT</sequence>
<evidence type="ECO:0000256" key="1">
    <source>
        <dbReference type="SAM" id="Phobius"/>
    </source>
</evidence>
<organism evidence="2 3">
    <name type="scientific">Ditylenchus dipsaci</name>
    <dbReference type="NCBI Taxonomy" id="166011"/>
    <lineage>
        <taxon>Eukaryota</taxon>
        <taxon>Metazoa</taxon>
        <taxon>Ecdysozoa</taxon>
        <taxon>Nematoda</taxon>
        <taxon>Chromadorea</taxon>
        <taxon>Rhabditida</taxon>
        <taxon>Tylenchina</taxon>
        <taxon>Tylenchomorpha</taxon>
        <taxon>Sphaerularioidea</taxon>
        <taxon>Anguinidae</taxon>
        <taxon>Anguininae</taxon>
        <taxon>Ditylenchus</taxon>
    </lineage>
</organism>
<keyword evidence="1" id="KW-1133">Transmembrane helix</keyword>